<dbReference type="AlphaFoldDB" id="A0A0A3I7B6"/>
<keyword evidence="5" id="KW-0805">Transcription regulation</keyword>
<comment type="caution">
    <text evidence="8">The sequence shown here is derived from an EMBL/GenBank/DDBJ whole genome shotgun (WGS) entry which is preliminary data.</text>
</comment>
<evidence type="ECO:0000256" key="4">
    <source>
        <dbReference type="ARBA" id="ARBA00022795"/>
    </source>
</evidence>
<evidence type="ECO:0000256" key="3">
    <source>
        <dbReference type="ARBA" id="ARBA00022491"/>
    </source>
</evidence>
<proteinExistence type="inferred from homology"/>
<evidence type="ECO:0000256" key="5">
    <source>
        <dbReference type="ARBA" id="ARBA00023015"/>
    </source>
</evidence>
<sequence length="86" mass="9729">MKITSYGVNNINPYNKQQQKIKSASANTPFADKIEISSAAKEMQVNSTVNTERAEKVSAIKQQIESGEYKVDARKVAEDLLKYYRK</sequence>
<dbReference type="EMBL" id="JPVN01000001">
    <property type="protein sequence ID" value="KGR80619.1"/>
    <property type="molecule type" value="Genomic_DNA"/>
</dbReference>
<evidence type="ECO:0000256" key="1">
    <source>
        <dbReference type="ARBA" id="ARBA00005322"/>
    </source>
</evidence>
<organism evidence="8 9">
    <name type="scientific">Ureibacillus manganicus DSM 26584</name>
    <dbReference type="NCBI Taxonomy" id="1384049"/>
    <lineage>
        <taxon>Bacteria</taxon>
        <taxon>Bacillati</taxon>
        <taxon>Bacillota</taxon>
        <taxon>Bacilli</taxon>
        <taxon>Bacillales</taxon>
        <taxon>Caryophanaceae</taxon>
        <taxon>Ureibacillus</taxon>
    </lineage>
</organism>
<dbReference type="SUPFAM" id="SSF101498">
    <property type="entry name" value="Anti-sigma factor FlgM"/>
    <property type="match status" value="1"/>
</dbReference>
<dbReference type="Gene3D" id="6.10.140.30">
    <property type="entry name" value="Anti-sigma-28 factor FlgM"/>
    <property type="match status" value="1"/>
</dbReference>
<comment type="similarity">
    <text evidence="1">Belongs to the FlgM family.</text>
</comment>
<accession>A0A0A3I7B6</accession>
<dbReference type="InterPro" id="IPR031316">
    <property type="entry name" value="FlgM_C"/>
</dbReference>
<evidence type="ECO:0000256" key="2">
    <source>
        <dbReference type="ARBA" id="ARBA00017823"/>
    </source>
</evidence>
<evidence type="ECO:0000256" key="6">
    <source>
        <dbReference type="ARBA" id="ARBA00023163"/>
    </source>
</evidence>
<dbReference type="GO" id="GO:0044781">
    <property type="term" value="P:bacterial-type flagellum organization"/>
    <property type="evidence" value="ECO:0007669"/>
    <property type="project" value="UniProtKB-KW"/>
</dbReference>
<keyword evidence="8" id="KW-0966">Cell projection</keyword>
<keyword evidence="4" id="KW-1005">Bacterial flagellum biogenesis</keyword>
<dbReference type="NCBIfam" id="TIGR03824">
    <property type="entry name" value="FlgM_jcvi"/>
    <property type="match status" value="1"/>
</dbReference>
<evidence type="ECO:0000259" key="7">
    <source>
        <dbReference type="Pfam" id="PF04316"/>
    </source>
</evidence>
<dbReference type="InterPro" id="IPR035890">
    <property type="entry name" value="Anti-sigma-28_factor_FlgM_sf"/>
</dbReference>
<keyword evidence="8" id="KW-0969">Cilium</keyword>
<keyword evidence="6" id="KW-0804">Transcription</keyword>
<protein>
    <recommendedName>
        <fullName evidence="2">Negative regulator of flagellin synthesis</fullName>
    </recommendedName>
</protein>
<reference evidence="8 9" key="1">
    <citation type="submission" date="2014-02" db="EMBL/GenBank/DDBJ databases">
        <title>Draft genome sequence of Lysinibacillus manganicus DSM 26584T.</title>
        <authorList>
            <person name="Zhang F."/>
            <person name="Wang G."/>
            <person name="Zhang L."/>
        </authorList>
    </citation>
    <scope>NUCLEOTIDE SEQUENCE [LARGE SCALE GENOMIC DNA]</scope>
    <source>
        <strain evidence="8 9">DSM 26584</strain>
    </source>
</reference>
<evidence type="ECO:0000313" key="9">
    <source>
        <dbReference type="Proteomes" id="UP000030416"/>
    </source>
</evidence>
<dbReference type="eggNOG" id="COG2747">
    <property type="taxonomic scope" value="Bacteria"/>
</dbReference>
<dbReference type="RefSeq" id="WP_036182092.1">
    <property type="nucleotide sequence ID" value="NZ_AVDA01000001.1"/>
</dbReference>
<dbReference type="OrthoDB" id="2991036at2"/>
<gene>
    <name evidence="8" type="ORF">CD29_01675</name>
</gene>
<evidence type="ECO:0000313" key="8">
    <source>
        <dbReference type="EMBL" id="KGR80619.1"/>
    </source>
</evidence>
<feature type="domain" description="Anti-sigma-28 factor FlgM C-terminal" evidence="7">
    <location>
        <begin position="32"/>
        <end position="82"/>
    </location>
</feature>
<keyword evidence="3" id="KW-0678">Repressor</keyword>
<name>A0A0A3I7B6_9BACL</name>
<dbReference type="Pfam" id="PF04316">
    <property type="entry name" value="FlgM"/>
    <property type="match status" value="1"/>
</dbReference>
<dbReference type="STRING" id="1384049.CD29_01675"/>
<keyword evidence="8" id="KW-0282">Flagellum</keyword>
<dbReference type="Proteomes" id="UP000030416">
    <property type="component" value="Unassembled WGS sequence"/>
</dbReference>
<keyword evidence="9" id="KW-1185">Reference proteome</keyword>
<dbReference type="InterPro" id="IPR007412">
    <property type="entry name" value="FlgM"/>
</dbReference>
<dbReference type="GO" id="GO:0045892">
    <property type="term" value="P:negative regulation of DNA-templated transcription"/>
    <property type="evidence" value="ECO:0007669"/>
    <property type="project" value="InterPro"/>
</dbReference>